<dbReference type="InterPro" id="IPR004401">
    <property type="entry name" value="YbaB/EbfC"/>
</dbReference>
<dbReference type="Proteomes" id="UP000198583">
    <property type="component" value="Unassembled WGS sequence"/>
</dbReference>
<proteinExistence type="predicted"/>
<evidence type="ECO:0000256" key="1">
    <source>
        <dbReference type="SAM" id="MobiDB-lite"/>
    </source>
</evidence>
<dbReference type="EMBL" id="FOYL01000002">
    <property type="protein sequence ID" value="SFR06782.1"/>
    <property type="molecule type" value="Genomic_DNA"/>
</dbReference>
<dbReference type="Pfam" id="PF02575">
    <property type="entry name" value="YbaB_DNA_bd"/>
    <property type="match status" value="1"/>
</dbReference>
<name>A0A1I6DN37_9PSEU</name>
<dbReference type="GO" id="GO:0003677">
    <property type="term" value="F:DNA binding"/>
    <property type="evidence" value="ECO:0007669"/>
    <property type="project" value="UniProtKB-KW"/>
</dbReference>
<feature type="compositionally biased region" description="Basic and acidic residues" evidence="1">
    <location>
        <begin position="125"/>
        <end position="144"/>
    </location>
</feature>
<keyword evidence="3" id="KW-1185">Reference proteome</keyword>
<dbReference type="InterPro" id="IPR036894">
    <property type="entry name" value="YbaB-like_sf"/>
</dbReference>
<dbReference type="AlphaFoldDB" id="A0A1I6DN37"/>
<evidence type="ECO:0000313" key="2">
    <source>
        <dbReference type="EMBL" id="SFR06782.1"/>
    </source>
</evidence>
<evidence type="ECO:0000313" key="3">
    <source>
        <dbReference type="Proteomes" id="UP000198583"/>
    </source>
</evidence>
<feature type="region of interest" description="Disordered" evidence="1">
    <location>
        <begin position="25"/>
        <end position="44"/>
    </location>
</feature>
<feature type="region of interest" description="Disordered" evidence="1">
    <location>
        <begin position="107"/>
        <end position="144"/>
    </location>
</feature>
<organism evidence="2 3">
    <name type="scientific">Lentzea waywayandensis</name>
    <dbReference type="NCBI Taxonomy" id="84724"/>
    <lineage>
        <taxon>Bacteria</taxon>
        <taxon>Bacillati</taxon>
        <taxon>Actinomycetota</taxon>
        <taxon>Actinomycetes</taxon>
        <taxon>Pseudonocardiales</taxon>
        <taxon>Pseudonocardiaceae</taxon>
        <taxon>Lentzea</taxon>
    </lineage>
</organism>
<keyword evidence="2" id="KW-0238">DNA-binding</keyword>
<reference evidence="3" key="1">
    <citation type="submission" date="2016-10" db="EMBL/GenBank/DDBJ databases">
        <authorList>
            <person name="Varghese N."/>
            <person name="Submissions S."/>
        </authorList>
    </citation>
    <scope>NUCLEOTIDE SEQUENCE [LARGE SCALE GENOMIC DNA]</scope>
    <source>
        <strain evidence="3">DSM 44232</strain>
    </source>
</reference>
<dbReference type="RefSeq" id="WP_093590521.1">
    <property type="nucleotide sequence ID" value="NZ_FOYL01000002.1"/>
</dbReference>
<dbReference type="OrthoDB" id="3696434at2"/>
<dbReference type="Gene3D" id="3.30.1310.10">
    <property type="entry name" value="Nucleoid-associated protein YbaB-like domain"/>
    <property type="match status" value="1"/>
</dbReference>
<dbReference type="STRING" id="84724.SAMN04488564_1021076"/>
<gene>
    <name evidence="2" type="ORF">SAMN04488564_1021076</name>
</gene>
<sequence length="144" mass="15669">MTSPRDLAAQGSFLLEKAKRRRDTLLAAQRQSTSETGEASSSDGLVRARVDAGGMLTGLFLAPGVRQLDPRELAALITSVTQQAAAAPRAAIRRTYEQLHNEGLVKQMPALLPEPVVAPPVSRPRRPEPVEDEPDRPVLRDQGW</sequence>
<feature type="compositionally biased region" description="Polar residues" evidence="1">
    <location>
        <begin position="29"/>
        <end position="43"/>
    </location>
</feature>
<accession>A0A1I6DN37</accession>
<dbReference type="SUPFAM" id="SSF82607">
    <property type="entry name" value="YbaB-like"/>
    <property type="match status" value="1"/>
</dbReference>
<protein>
    <submittedName>
        <fullName evidence="2">YbaB/EbfC DNA-binding family protein</fullName>
    </submittedName>
</protein>